<keyword evidence="5 7" id="KW-1133">Transmembrane helix</keyword>
<evidence type="ECO:0000313" key="11">
    <source>
        <dbReference type="Proteomes" id="UP000093694"/>
    </source>
</evidence>
<dbReference type="AlphaFoldDB" id="A0A168PNH8"/>
<evidence type="ECO:0000256" key="4">
    <source>
        <dbReference type="ARBA" id="ARBA00022692"/>
    </source>
</evidence>
<accession>A0A168PNH8</accession>
<keyword evidence="11" id="KW-1185">Reference proteome</keyword>
<dbReference type="RefSeq" id="WP_013239430.1">
    <property type="nucleotide sequence ID" value="NZ_LITQ01000038.1"/>
</dbReference>
<gene>
    <name evidence="9" type="ORF">CLCOS_01850</name>
    <name evidence="8" type="ORF">WX73_02654</name>
</gene>
<feature type="transmembrane region" description="Helical" evidence="7">
    <location>
        <begin position="325"/>
        <end position="347"/>
    </location>
</feature>
<feature type="transmembrane region" description="Helical" evidence="7">
    <location>
        <begin position="172"/>
        <end position="191"/>
    </location>
</feature>
<keyword evidence="6 7" id="KW-0472">Membrane</keyword>
<dbReference type="EMBL" id="LROR01000020">
    <property type="protein sequence ID" value="OBR97594.1"/>
    <property type="molecule type" value="Genomic_DNA"/>
</dbReference>
<dbReference type="Proteomes" id="UP000093694">
    <property type="component" value="Unassembled WGS sequence"/>
</dbReference>
<comment type="subcellular location">
    <subcellularLocation>
        <location evidence="1">Cell membrane</location>
        <topology evidence="1">Multi-pass membrane protein</topology>
    </subcellularLocation>
</comment>
<keyword evidence="4 7" id="KW-0812">Transmembrane</keyword>
<evidence type="ECO:0000256" key="3">
    <source>
        <dbReference type="ARBA" id="ARBA00022475"/>
    </source>
</evidence>
<comment type="caution">
    <text evidence="8">The sequence shown here is derived from an EMBL/GenBank/DDBJ whole genome shotgun (WGS) entry which is preliminary data.</text>
</comment>
<feature type="transmembrane region" description="Helical" evidence="7">
    <location>
        <begin position="257"/>
        <end position="277"/>
    </location>
</feature>
<evidence type="ECO:0000256" key="5">
    <source>
        <dbReference type="ARBA" id="ARBA00022989"/>
    </source>
</evidence>
<feature type="transmembrane region" description="Helical" evidence="7">
    <location>
        <begin position="289"/>
        <end position="313"/>
    </location>
</feature>
<reference evidence="8 10" key="1">
    <citation type="journal article" date="2015" name="Biotechnol. Bioeng.">
        <title>Genome sequence and phenotypic characterization of Caulobacter segnis.</title>
        <authorList>
            <person name="Patel S."/>
            <person name="Fletcher B."/>
            <person name="Scott D.C."/>
            <person name="Ely B."/>
        </authorList>
    </citation>
    <scope>NUCLEOTIDE SEQUENCE [LARGE SCALE GENOMIC DNA]</scope>
    <source>
        <strain evidence="8 10">PS02</strain>
    </source>
</reference>
<evidence type="ECO:0000313" key="9">
    <source>
        <dbReference type="EMBL" id="OBR97594.1"/>
    </source>
</evidence>
<comment type="similarity">
    <text evidence="2">Belongs to the UPF0718 family.</text>
</comment>
<evidence type="ECO:0000256" key="6">
    <source>
        <dbReference type="ARBA" id="ARBA00023136"/>
    </source>
</evidence>
<organism evidence="8 10">
    <name type="scientific">Clostridium coskatii</name>
    <dbReference type="NCBI Taxonomy" id="1705578"/>
    <lineage>
        <taxon>Bacteria</taxon>
        <taxon>Bacillati</taxon>
        <taxon>Bacillota</taxon>
        <taxon>Clostridia</taxon>
        <taxon>Eubacteriales</taxon>
        <taxon>Clostridiaceae</taxon>
        <taxon>Clostridium</taxon>
    </lineage>
</organism>
<evidence type="ECO:0000256" key="7">
    <source>
        <dbReference type="SAM" id="Phobius"/>
    </source>
</evidence>
<dbReference type="GO" id="GO:0005886">
    <property type="term" value="C:plasma membrane"/>
    <property type="evidence" value="ECO:0007669"/>
    <property type="project" value="UniProtKB-SubCell"/>
</dbReference>
<proteinExistence type="inferred from homology"/>
<dbReference type="Proteomes" id="UP000077384">
    <property type="component" value="Unassembled WGS sequence"/>
</dbReference>
<feature type="transmembrane region" description="Helical" evidence="7">
    <location>
        <begin position="144"/>
        <end position="166"/>
    </location>
</feature>
<reference evidence="9 11" key="2">
    <citation type="journal article" date="2016" name="Front. Microbiol.">
        <title>Industrial Acetogenic Biocatalysts: A Comparative Metabolic and Genomic Analysis.</title>
        <authorList>
            <person name="Bengelsdorf F."/>
            <person name="Poehlein A."/>
            <person name="Sonja S."/>
            <person name="Erz C."/>
            <person name="Hummel T."/>
            <person name="Hoffmeister S."/>
            <person name="Daniel R."/>
            <person name="Durre P."/>
        </authorList>
    </citation>
    <scope>NUCLEOTIDE SEQUENCE [LARGE SCALE GENOMIC DNA]</scope>
    <source>
        <strain evidence="9 11">PTA-10522</strain>
    </source>
</reference>
<evidence type="ECO:0000313" key="8">
    <source>
        <dbReference type="EMBL" id="OAA87959.1"/>
    </source>
</evidence>
<feature type="transmembrane region" description="Helical" evidence="7">
    <location>
        <begin position="75"/>
        <end position="94"/>
    </location>
</feature>
<sequence>METKKQNYNTVLILIFAIVTIVGLFYVKWSPYYSKAFVAASKHSIGASILTGKSNASPAPSLAASLGYMSAYFKAVWKAVILGLLLGSLVQVAIPRNWIRKFIGSNSLKSTVAAGTTALPGMMCTCCAAPVTVGLRKSSASVNAALAFFLGNPTLNPATIIFMGFVLGWNFAIFRIVIGLILVLGISSLAVKFSKNENTNNDIELPGLQEEKEDGNLFNRWLKALFQLTIDTIPAYLIVVAILGAVRAWIFPAVTPAWGNSIIAIIGLAIAGTLFVIPTAGEVPIIQTLMAFGLGTGPAAALLITLPSVSIVSLLLVKRAFSTRVLVFVGCSVAVIGIISGFIGMAVL</sequence>
<protein>
    <submittedName>
        <fullName evidence="8">Putative permease</fullName>
    </submittedName>
    <submittedName>
        <fullName evidence="9">Two-component membrane permease complex subunit</fullName>
    </submittedName>
</protein>
<dbReference type="PATRIC" id="fig|1705578.3.peg.2924"/>
<feature type="transmembrane region" description="Helical" evidence="7">
    <location>
        <begin position="7"/>
        <end position="27"/>
    </location>
</feature>
<feature type="transmembrane region" description="Helical" evidence="7">
    <location>
        <begin position="233"/>
        <end position="251"/>
    </location>
</feature>
<evidence type="ECO:0000256" key="2">
    <source>
        <dbReference type="ARBA" id="ARBA00006386"/>
    </source>
</evidence>
<evidence type="ECO:0000313" key="10">
    <source>
        <dbReference type="Proteomes" id="UP000077384"/>
    </source>
</evidence>
<evidence type="ECO:0000256" key="1">
    <source>
        <dbReference type="ARBA" id="ARBA00004651"/>
    </source>
</evidence>
<name>A0A168PNH8_9CLOT</name>
<dbReference type="EMBL" id="LITQ01000038">
    <property type="protein sequence ID" value="OAA87959.1"/>
    <property type="molecule type" value="Genomic_DNA"/>
</dbReference>
<dbReference type="InterPro" id="IPR005524">
    <property type="entry name" value="DUF318"/>
</dbReference>
<keyword evidence="3" id="KW-1003">Cell membrane</keyword>
<dbReference type="PANTHER" id="PTHR43299">
    <property type="entry name" value="UPF0718 PROTEIN YRAQ"/>
    <property type="match status" value="1"/>
</dbReference>
<dbReference type="PANTHER" id="PTHR43299:SF1">
    <property type="entry name" value="UPF0718 PROTEIN YRAQ"/>
    <property type="match status" value="1"/>
</dbReference>
<dbReference type="Pfam" id="PF03773">
    <property type="entry name" value="ArsP_1"/>
    <property type="match status" value="1"/>
</dbReference>